<dbReference type="InterPro" id="IPR041677">
    <property type="entry name" value="DNA2/NAM7_AAA_11"/>
</dbReference>
<name>A0A3B0UB69_9ZZZZ</name>
<keyword evidence="2" id="KW-0347">Helicase</keyword>
<organism evidence="2">
    <name type="scientific">hydrothermal vent metagenome</name>
    <dbReference type="NCBI Taxonomy" id="652676"/>
    <lineage>
        <taxon>unclassified sequences</taxon>
        <taxon>metagenomes</taxon>
        <taxon>ecological metagenomes</taxon>
    </lineage>
</organism>
<dbReference type="GO" id="GO:0043139">
    <property type="term" value="F:5'-3' DNA helicase activity"/>
    <property type="evidence" value="ECO:0007669"/>
    <property type="project" value="TreeGrafter"/>
</dbReference>
<sequence>GVSIEEEMTERNLEDFDTDHLVFRTSLYQFFKESQIEINFNSDNFADVLQSFSEFNKQDFEELHKKGELKLFPEAVLGIFPQSGSYLVPDYENMQKESVFSDLEDFFASKHSTSEEDTKYAFLNRVKEDVTYTPLKMDAYQENALKAAKLGKSLVVQGPPGTGKSQLITNLIADFVARGKRVLLVSQKRAALDVVYDRFDALDMQQFMGLVHDFRNDRKNIYEKIAKQINKIEEYKQLNNSLDSIQLERQFGQYSKQIDAITEEMEEFRSALFDESECGISVKELYLTSSLEDTSVNVKQEYQYFSFSELVDLVARSKRYAAYASVFRAEDYPLLDRKSFSAYDLTALKRMQEFLEEIPRVKEAIATQTKAIVNHPIEIEECISILSKKERAKELLSKMHNPEVYDLFRQLIKVHTRDTDYTWLAGHERLLMNCFKGVGVEQSLSKQEIGPIQSSLQVAIEARRNVFKYIKWWFFSKDRKRVKEVLDANQLKPNRAGLKALIQMVDNRLNLDHNLSILHTKGWVKRYNGAITKGALQNWYHSLKEAFRSKIIFYSYRNFKEYFNTELLSYEELSDKINSLYEVINNIPEAWNRWSIYYTEHQLRKITSDQEWLERVKEILNNDFDDLCDFDKLREELPNYEIKVANEIILAMGAFDNQKFELILINSLKLQWIDHIETKYPILRAVSSRKFKQMEADLQNNIREKLRISNEILLLRARERVYEHIEYNRLNNMVTYREIKHQVTKQRRIWPVRKLIANHSEQLFDLIPCWMASPEAVSAIFPMEKLFDIVIFDEASQCFTERGIPAMFRGNQLVIAGDSQQLRPNDLYKARWDDIEEDDIALEVDSLLELCEQYLMNIKLKGHYRSKKAELIAFSNEHFYQDGLRLLPDRVLINKHEPAIKYIKVDGIWENNTNREEADKVIGIVKEHI</sequence>
<dbReference type="EMBL" id="UOES01000287">
    <property type="protein sequence ID" value="VAW27698.1"/>
    <property type="molecule type" value="Genomic_DNA"/>
</dbReference>
<dbReference type="AlphaFoldDB" id="A0A3B0UB69"/>
<dbReference type="Pfam" id="PF13086">
    <property type="entry name" value="AAA_11"/>
    <property type="match status" value="2"/>
</dbReference>
<proteinExistence type="predicted"/>
<gene>
    <name evidence="2" type="ORF">MNBD_BACTEROID06-1476</name>
</gene>
<feature type="non-terminal residue" evidence="2">
    <location>
        <position position="1"/>
    </location>
</feature>
<feature type="non-terminal residue" evidence="2">
    <location>
        <position position="929"/>
    </location>
</feature>
<reference evidence="2" key="1">
    <citation type="submission" date="2018-06" db="EMBL/GenBank/DDBJ databases">
        <authorList>
            <person name="Zhirakovskaya E."/>
        </authorList>
    </citation>
    <scope>NUCLEOTIDE SEQUENCE</scope>
</reference>
<keyword evidence="2" id="KW-0547">Nucleotide-binding</keyword>
<keyword evidence="2" id="KW-0378">Hydrolase</keyword>
<dbReference type="Gene3D" id="3.40.50.300">
    <property type="entry name" value="P-loop containing nucleotide triphosphate hydrolases"/>
    <property type="match status" value="2"/>
</dbReference>
<evidence type="ECO:0000259" key="1">
    <source>
        <dbReference type="Pfam" id="PF13086"/>
    </source>
</evidence>
<dbReference type="SUPFAM" id="SSF52540">
    <property type="entry name" value="P-loop containing nucleoside triphosphate hydrolases"/>
    <property type="match status" value="1"/>
</dbReference>
<dbReference type="PANTHER" id="PTHR43788:SF8">
    <property type="entry name" value="DNA-BINDING PROTEIN SMUBP-2"/>
    <property type="match status" value="1"/>
</dbReference>
<accession>A0A3B0UB69</accession>
<feature type="domain" description="DNA2/NAM7 helicase helicase" evidence="1">
    <location>
        <begin position="137"/>
        <end position="269"/>
    </location>
</feature>
<dbReference type="InterPro" id="IPR050534">
    <property type="entry name" value="Coronavir_polyprotein_1ab"/>
</dbReference>
<evidence type="ECO:0000313" key="2">
    <source>
        <dbReference type="EMBL" id="VAW27698.1"/>
    </source>
</evidence>
<feature type="domain" description="DNA2/NAM7 helicase helicase" evidence="1">
    <location>
        <begin position="692"/>
        <end position="824"/>
    </location>
</feature>
<keyword evidence="2" id="KW-0067">ATP-binding</keyword>
<dbReference type="InterPro" id="IPR027417">
    <property type="entry name" value="P-loop_NTPase"/>
</dbReference>
<dbReference type="PANTHER" id="PTHR43788">
    <property type="entry name" value="DNA2/NAM7 HELICASE FAMILY MEMBER"/>
    <property type="match status" value="1"/>
</dbReference>
<protein>
    <submittedName>
        <fullName evidence="2">DNA helicase</fullName>
    </submittedName>
</protein>